<dbReference type="OMA" id="WAKTGML"/>
<name>A0A832WKJ1_9EURY</name>
<dbReference type="Gene3D" id="3.40.1190.20">
    <property type="match status" value="1"/>
</dbReference>
<evidence type="ECO:0000259" key="2">
    <source>
        <dbReference type="Pfam" id="PF10120"/>
    </source>
</evidence>
<organism evidence="3 4">
    <name type="scientific">Methanopyrus kandleri</name>
    <dbReference type="NCBI Taxonomy" id="2320"/>
    <lineage>
        <taxon>Archaea</taxon>
        <taxon>Methanobacteriati</taxon>
        <taxon>Methanobacteriota</taxon>
        <taxon>Methanomada group</taxon>
        <taxon>Methanopyri</taxon>
        <taxon>Methanopyrales</taxon>
        <taxon>Methanopyraceae</taxon>
        <taxon>Methanopyrus</taxon>
    </lineage>
</organism>
<dbReference type="GeneID" id="1476690"/>
<dbReference type="Pfam" id="PF10120">
    <property type="entry name" value="ThiN"/>
    <property type="match status" value="1"/>
</dbReference>
<feature type="domain" description="Pyridoxamine kinase/Phosphomethylpyrimidine kinase" evidence="1">
    <location>
        <begin position="11"/>
        <end position="243"/>
    </location>
</feature>
<dbReference type="Gene3D" id="3.40.225.10">
    <property type="entry name" value="Class II aldolase/adducin N-terminal domain"/>
    <property type="match status" value="1"/>
</dbReference>
<evidence type="ECO:0000313" key="4">
    <source>
        <dbReference type="Proteomes" id="UP000619545"/>
    </source>
</evidence>
<dbReference type="Pfam" id="PF08543">
    <property type="entry name" value="Phos_pyr_kin"/>
    <property type="match status" value="1"/>
</dbReference>
<dbReference type="CDD" id="cd01169">
    <property type="entry name" value="HMPP_kinase"/>
    <property type="match status" value="1"/>
</dbReference>
<proteinExistence type="predicted"/>
<reference evidence="3" key="1">
    <citation type="journal article" date="2020" name="bioRxiv">
        <title>A rank-normalized archaeal taxonomy based on genome phylogeny resolves widespread incomplete and uneven classifications.</title>
        <authorList>
            <person name="Rinke C."/>
            <person name="Chuvochina M."/>
            <person name="Mussig A.J."/>
            <person name="Chaumeil P.-A."/>
            <person name="Waite D.W."/>
            <person name="Whitman W.B."/>
            <person name="Parks D.H."/>
            <person name="Hugenholtz P."/>
        </authorList>
    </citation>
    <scope>NUCLEOTIDE SEQUENCE</scope>
    <source>
        <strain evidence="3">UBA8853</strain>
    </source>
</reference>
<comment type="caution">
    <text evidence="3">The sequence shown here is derived from an EMBL/GenBank/DDBJ whole genome shotgun (WGS) entry which is preliminary data.</text>
</comment>
<dbReference type="InterPro" id="IPR013749">
    <property type="entry name" value="PM/HMP-P_kinase-1"/>
</dbReference>
<dbReference type="GO" id="GO:0005829">
    <property type="term" value="C:cytosol"/>
    <property type="evidence" value="ECO:0007669"/>
    <property type="project" value="TreeGrafter"/>
</dbReference>
<dbReference type="InterPro" id="IPR036409">
    <property type="entry name" value="Aldolase_II/adducin_N_sf"/>
</dbReference>
<dbReference type="AlphaFoldDB" id="A0A832WKJ1"/>
<dbReference type="GO" id="GO:0008972">
    <property type="term" value="F:phosphomethylpyrimidine kinase activity"/>
    <property type="evidence" value="ECO:0007669"/>
    <property type="project" value="InterPro"/>
</dbReference>
<evidence type="ECO:0000313" key="3">
    <source>
        <dbReference type="EMBL" id="HII70190.1"/>
    </source>
</evidence>
<dbReference type="GO" id="GO:0008902">
    <property type="term" value="F:hydroxymethylpyrimidine kinase activity"/>
    <property type="evidence" value="ECO:0007669"/>
    <property type="project" value="TreeGrafter"/>
</dbReference>
<dbReference type="PANTHER" id="PTHR20858:SF17">
    <property type="entry name" value="HYDROXYMETHYLPYRIMIDINE_PHOSPHOMETHYLPYRIMIDINE KINASE THI20-RELATED"/>
    <property type="match status" value="1"/>
</dbReference>
<dbReference type="EMBL" id="DUJS01000002">
    <property type="protein sequence ID" value="HII70190.1"/>
    <property type="molecule type" value="Genomic_DNA"/>
</dbReference>
<dbReference type="PANTHER" id="PTHR20858">
    <property type="entry name" value="PHOSPHOMETHYLPYRIMIDINE KINASE"/>
    <property type="match status" value="1"/>
</dbReference>
<dbReference type="InterPro" id="IPR019293">
    <property type="entry name" value="ThiN"/>
</dbReference>
<accession>A0A832WKJ1</accession>
<protein>
    <recommendedName>
        <fullName evidence="5">Hydroxymethylpyrimidine/phosphomethylpyrimidine kinase</fullName>
    </recommendedName>
</protein>
<dbReference type="InterPro" id="IPR004399">
    <property type="entry name" value="HMP/HMP-P_kinase_dom"/>
</dbReference>
<feature type="domain" description="Thiamine-phosphate synthase ThiN" evidence="2">
    <location>
        <begin position="260"/>
        <end position="423"/>
    </location>
</feature>
<dbReference type="GO" id="GO:0009228">
    <property type="term" value="P:thiamine biosynthetic process"/>
    <property type="evidence" value="ECO:0007669"/>
    <property type="project" value="InterPro"/>
</dbReference>
<dbReference type="RefSeq" id="WP_011018959.1">
    <property type="nucleotide sequence ID" value="NZ_DUJS01000002.1"/>
</dbReference>
<sequence length="432" mass="46262">MLLIVAGHDPTGAGLRADIATAEALGVPAVSLPTLLSLQDEGVELVEPVDSRFLSDCLARYVPRCEVVKVGAVPTLKTFEILAKRLRDLTVVWDPVFRAEAGGELSEATPEEALETFGETVDILTPNTEELSQLVGREVRTTVEAELAARELVEEYGLTGVLVTGGHSVDRRDVWVPAEGNTIAWEVPPGEGAHGSGCVLSTALACFLVRGLDPETAVERAVRFARAAVREARNTPFGRVADPVAQIRRDATLGKATQHVIRALEIIESDPAFARAIPQVGMNVAEVFDPSRGLEGVVGLSGRIVLDGDRPTAVGRPVPGGSKHVGTVALTAHRLDPSVRAAVNARYDEELIERARDLGFVVSSFDRSEEPEEVDSTMEWGTEVAFRRADDTPDVVYDEGDVGKEPMIRVLGKSAVEAVTKLRMLLGCVVGV</sequence>
<evidence type="ECO:0000259" key="1">
    <source>
        <dbReference type="Pfam" id="PF08543"/>
    </source>
</evidence>
<dbReference type="SUPFAM" id="SSF53613">
    <property type="entry name" value="Ribokinase-like"/>
    <property type="match status" value="1"/>
</dbReference>
<dbReference type="SUPFAM" id="SSF53639">
    <property type="entry name" value="AraD/HMP-PK domain-like"/>
    <property type="match status" value="1"/>
</dbReference>
<gene>
    <name evidence="3" type="ORF">HA336_03035</name>
</gene>
<dbReference type="InterPro" id="IPR029056">
    <property type="entry name" value="Ribokinase-like"/>
</dbReference>
<evidence type="ECO:0008006" key="5">
    <source>
        <dbReference type="Google" id="ProtNLM"/>
    </source>
</evidence>
<dbReference type="Proteomes" id="UP000619545">
    <property type="component" value="Unassembled WGS sequence"/>
</dbReference>